<dbReference type="InterPro" id="IPR008258">
    <property type="entry name" value="Transglycosylase_SLT_dom_1"/>
</dbReference>
<sequence>MKHGAASIAVTLTLAMCLQNVSAQAPLDSLKSDFEEEVGESITEFEEYSRQALEEYNEYSRQAAEDYAAYVQSIKTAWGGVFIDDTPTEWVEYGENLLSRSIVDFDSGNITVEVIIPDDGTPEEALLADAVERLLNSRGSTCPYPSTVDVSEPLTTNPILDGIVDFSGYDIDTSGIYSDDMRKPAPKAPPAPTIKGKTLPQEKSQRPERPASVSDKKTGTDRQTMASRILEEERKAAEEKAAIAKAVAEQSVKTYETYGEGSETKKVVRINLSLVTDNLSKNAALYKDIITEFSQKFQIEQALIYAVMEQESRFNPEATSWVPAYGLMQLVPTSGGFDAYRYVYGKEWVPTRSYLFNPRNNIELGTAYLRILENQFSNIDDPHCRRLCVIAGYNTGAGNVSRAFTGNTNLRKALPLINDYGYRQLYDHLTTKLSTEEARNYVSGVTQRREKYLK</sequence>
<organism evidence="5 6">
    <name type="scientific">Candidatus Merdivivens faecigallinarum</name>
    <dbReference type="NCBI Taxonomy" id="2840871"/>
    <lineage>
        <taxon>Bacteria</taxon>
        <taxon>Pseudomonadati</taxon>
        <taxon>Bacteroidota</taxon>
        <taxon>Bacteroidia</taxon>
        <taxon>Bacteroidales</taxon>
        <taxon>Muribaculaceae</taxon>
        <taxon>Muribaculaceae incertae sedis</taxon>
        <taxon>Candidatus Merdivivens</taxon>
    </lineage>
</organism>
<dbReference type="GO" id="GO:0008933">
    <property type="term" value="F:peptidoglycan lytic transglycosylase activity"/>
    <property type="evidence" value="ECO:0007669"/>
    <property type="project" value="InterPro"/>
</dbReference>
<evidence type="ECO:0000259" key="3">
    <source>
        <dbReference type="Pfam" id="PF01464"/>
    </source>
</evidence>
<protein>
    <submittedName>
        <fullName evidence="5">DUF3393 domain-containing protein</fullName>
    </submittedName>
</protein>
<evidence type="ECO:0000313" key="5">
    <source>
        <dbReference type="EMBL" id="MBO8481974.1"/>
    </source>
</evidence>
<evidence type="ECO:0000313" key="6">
    <source>
        <dbReference type="Proteomes" id="UP000823772"/>
    </source>
</evidence>
<evidence type="ECO:0000256" key="2">
    <source>
        <dbReference type="SAM" id="MobiDB-lite"/>
    </source>
</evidence>
<dbReference type="InterPro" id="IPR024570">
    <property type="entry name" value="Murein_transglycosylaseC_N"/>
</dbReference>
<dbReference type="AlphaFoldDB" id="A0A9D9J1C8"/>
<name>A0A9D9J1C8_9BACT</name>
<dbReference type="InterPro" id="IPR023346">
    <property type="entry name" value="Lysozyme-like_dom_sf"/>
</dbReference>
<dbReference type="SUPFAM" id="SSF53955">
    <property type="entry name" value="Lysozyme-like"/>
    <property type="match status" value="1"/>
</dbReference>
<feature type="region of interest" description="Disordered" evidence="2">
    <location>
        <begin position="175"/>
        <end position="224"/>
    </location>
</feature>
<dbReference type="GO" id="GO:0000270">
    <property type="term" value="P:peptidoglycan metabolic process"/>
    <property type="evidence" value="ECO:0007669"/>
    <property type="project" value="InterPro"/>
</dbReference>
<reference evidence="5" key="2">
    <citation type="journal article" date="2021" name="PeerJ">
        <title>Extensive microbial diversity within the chicken gut microbiome revealed by metagenomics and culture.</title>
        <authorList>
            <person name="Gilroy R."/>
            <person name="Ravi A."/>
            <person name="Getino M."/>
            <person name="Pursley I."/>
            <person name="Horton D.L."/>
            <person name="Alikhan N.F."/>
            <person name="Baker D."/>
            <person name="Gharbi K."/>
            <person name="Hall N."/>
            <person name="Watson M."/>
            <person name="Adriaenssens E.M."/>
            <person name="Foster-Nyarko E."/>
            <person name="Jarju S."/>
            <person name="Secka A."/>
            <person name="Antonio M."/>
            <person name="Oren A."/>
            <person name="Chaudhuri R.R."/>
            <person name="La Ragione R."/>
            <person name="Hildebrand F."/>
            <person name="Pallen M.J."/>
        </authorList>
    </citation>
    <scope>NUCLEOTIDE SEQUENCE</scope>
    <source>
        <strain evidence="5">B3-2255</strain>
    </source>
</reference>
<dbReference type="Pfam" id="PF11873">
    <property type="entry name" value="Mltc_N"/>
    <property type="match status" value="1"/>
</dbReference>
<feature type="domain" description="Transglycosylase SLT" evidence="3">
    <location>
        <begin position="290"/>
        <end position="410"/>
    </location>
</feature>
<evidence type="ECO:0000259" key="4">
    <source>
        <dbReference type="Pfam" id="PF11873"/>
    </source>
</evidence>
<dbReference type="CDD" id="cd16893">
    <property type="entry name" value="LT_MltC_MltE"/>
    <property type="match status" value="1"/>
</dbReference>
<feature type="domain" description="Murein transglycosylase-C N-terminal" evidence="4">
    <location>
        <begin position="69"/>
        <end position="136"/>
    </location>
</feature>
<comment type="caution">
    <text evidence="5">The sequence shown here is derived from an EMBL/GenBank/DDBJ whole genome shotgun (WGS) entry which is preliminary data.</text>
</comment>
<dbReference type="Gene3D" id="1.10.530.10">
    <property type="match status" value="1"/>
</dbReference>
<proteinExistence type="inferred from homology"/>
<dbReference type="Pfam" id="PF01464">
    <property type="entry name" value="SLT"/>
    <property type="match status" value="1"/>
</dbReference>
<dbReference type="EMBL" id="JADILY010000112">
    <property type="protein sequence ID" value="MBO8481974.1"/>
    <property type="molecule type" value="Genomic_DNA"/>
</dbReference>
<dbReference type="InterPro" id="IPR000189">
    <property type="entry name" value="Transglyc_AS"/>
</dbReference>
<reference evidence="5" key="1">
    <citation type="submission" date="2020-10" db="EMBL/GenBank/DDBJ databases">
        <authorList>
            <person name="Gilroy R."/>
        </authorList>
    </citation>
    <scope>NUCLEOTIDE SEQUENCE</scope>
    <source>
        <strain evidence="5">B3-2255</strain>
    </source>
</reference>
<evidence type="ECO:0000256" key="1">
    <source>
        <dbReference type="ARBA" id="ARBA00007734"/>
    </source>
</evidence>
<dbReference type="GO" id="GO:0016020">
    <property type="term" value="C:membrane"/>
    <property type="evidence" value="ECO:0007669"/>
    <property type="project" value="InterPro"/>
</dbReference>
<dbReference type="PROSITE" id="PS00922">
    <property type="entry name" value="TRANSGLYCOSYLASE"/>
    <property type="match status" value="1"/>
</dbReference>
<feature type="compositionally biased region" description="Basic and acidic residues" evidence="2">
    <location>
        <begin position="203"/>
        <end position="220"/>
    </location>
</feature>
<dbReference type="Proteomes" id="UP000823772">
    <property type="component" value="Unassembled WGS sequence"/>
</dbReference>
<dbReference type="PANTHER" id="PTHR37423:SF2">
    <property type="entry name" value="MEMBRANE-BOUND LYTIC MUREIN TRANSGLYCOSYLASE C"/>
    <property type="match status" value="1"/>
</dbReference>
<dbReference type="PANTHER" id="PTHR37423">
    <property type="entry name" value="SOLUBLE LYTIC MUREIN TRANSGLYCOSYLASE-RELATED"/>
    <property type="match status" value="1"/>
</dbReference>
<accession>A0A9D9J1C8</accession>
<comment type="similarity">
    <text evidence="1">Belongs to the transglycosylase Slt family.</text>
</comment>
<gene>
    <name evidence="5" type="ORF">IAC87_05455</name>
</gene>